<dbReference type="InterPro" id="IPR032675">
    <property type="entry name" value="LRR_dom_sf"/>
</dbReference>
<dbReference type="SUPFAM" id="SSF52058">
    <property type="entry name" value="L domain-like"/>
    <property type="match status" value="1"/>
</dbReference>
<evidence type="ECO:0000313" key="4">
    <source>
        <dbReference type="Proteomes" id="UP000250043"/>
    </source>
</evidence>
<gene>
    <name evidence="3" type="ORF">OBBRIDRAFT_891022</name>
</gene>
<name>A0A8E2DKD4_9APHY</name>
<feature type="region of interest" description="Disordered" evidence="1">
    <location>
        <begin position="552"/>
        <end position="583"/>
    </location>
</feature>
<protein>
    <recommendedName>
        <fullName evidence="2">F-box domain-containing protein</fullName>
    </recommendedName>
</protein>
<sequence length="583" mass="65641">MVVGQAGIPGVGECDEPGVILGLGSSSQDFEEHITRLNSASLRTASRALETSLVAVRARLNYSCHINQLPPETLATIFDHVPPVVKIVTSPWKSSVKDCTKLVPVTHVCKYWRAVALGASFLWRHISPSFPAQVSVERSRNQPLYICAESEQQEVLHKVMHSGRPIVELEYDGMLDKGTILAYPAPSLRSLTLSSYFGDLSRIEPDRPKLFDGQAPRLEQLSFTDMFCSMPSNTFPALKRLHLSDCIGIQSSDLFSFFSASLGLEHLVMTRIDISIDRGIKSPIHMDHLCTVFITEVSDETVNMILSGISVNEDTVMHLARRDTLTVPQCYPKTNLRRLALWYTHHAVSIMATGSSTGILSTCFHYGRTHEQNYAFHGLRKLPLSQITELWAEALPSTERQTSSINMLLPNLTSLTTLHDNVSGTGYVLKHFIEDQSNPPLCPDLRTVHIRSDDNDDEPLNVGLICKFAERRKLSGCPITRIVINTTERERPWPDHYFKRILKELKKYIREVEFEWGHLPSMAMPALCNNRVHNRWKPWNERWERLREVVFDHDDDGNGDGNGNGDGDGDGDGDSDSDDDEYY</sequence>
<dbReference type="Gene3D" id="1.20.1280.50">
    <property type="match status" value="1"/>
</dbReference>
<dbReference type="OrthoDB" id="3353710at2759"/>
<dbReference type="AlphaFoldDB" id="A0A8E2DKD4"/>
<proteinExistence type="predicted"/>
<dbReference type="Pfam" id="PF12937">
    <property type="entry name" value="F-box-like"/>
    <property type="match status" value="1"/>
</dbReference>
<dbReference type="InterPro" id="IPR001810">
    <property type="entry name" value="F-box_dom"/>
</dbReference>
<feature type="domain" description="F-box" evidence="2">
    <location>
        <begin position="66"/>
        <end position="127"/>
    </location>
</feature>
<organism evidence="3 4">
    <name type="scientific">Obba rivulosa</name>
    <dbReference type="NCBI Taxonomy" id="1052685"/>
    <lineage>
        <taxon>Eukaryota</taxon>
        <taxon>Fungi</taxon>
        <taxon>Dikarya</taxon>
        <taxon>Basidiomycota</taxon>
        <taxon>Agaricomycotina</taxon>
        <taxon>Agaricomycetes</taxon>
        <taxon>Polyporales</taxon>
        <taxon>Gelatoporiaceae</taxon>
        <taxon>Obba</taxon>
    </lineage>
</organism>
<dbReference type="PANTHER" id="PTHR38926">
    <property type="entry name" value="F-BOX DOMAIN CONTAINING PROTEIN, EXPRESSED"/>
    <property type="match status" value="1"/>
</dbReference>
<accession>A0A8E2DKD4</accession>
<dbReference type="EMBL" id="KV722569">
    <property type="protein sequence ID" value="OCH85678.1"/>
    <property type="molecule type" value="Genomic_DNA"/>
</dbReference>
<evidence type="ECO:0000259" key="2">
    <source>
        <dbReference type="Pfam" id="PF12937"/>
    </source>
</evidence>
<keyword evidence="4" id="KW-1185">Reference proteome</keyword>
<dbReference type="Proteomes" id="UP000250043">
    <property type="component" value="Unassembled WGS sequence"/>
</dbReference>
<evidence type="ECO:0000256" key="1">
    <source>
        <dbReference type="SAM" id="MobiDB-lite"/>
    </source>
</evidence>
<feature type="compositionally biased region" description="Acidic residues" evidence="1">
    <location>
        <begin position="567"/>
        <end position="583"/>
    </location>
</feature>
<evidence type="ECO:0000313" key="3">
    <source>
        <dbReference type="EMBL" id="OCH85678.1"/>
    </source>
</evidence>
<dbReference type="PANTHER" id="PTHR38926:SF72">
    <property type="entry name" value="IM:7136021-RELATED"/>
    <property type="match status" value="1"/>
</dbReference>
<reference evidence="3 4" key="1">
    <citation type="submission" date="2016-07" db="EMBL/GenBank/DDBJ databases">
        <title>Draft genome of the white-rot fungus Obba rivulosa 3A-2.</title>
        <authorList>
            <consortium name="DOE Joint Genome Institute"/>
            <person name="Miettinen O."/>
            <person name="Riley R."/>
            <person name="Acob R."/>
            <person name="Barry K."/>
            <person name="Cullen D."/>
            <person name="De Vries R."/>
            <person name="Hainaut M."/>
            <person name="Hatakka A."/>
            <person name="Henrissat B."/>
            <person name="Hilden K."/>
            <person name="Kuo R."/>
            <person name="Labutti K."/>
            <person name="Lipzen A."/>
            <person name="Makela M.R."/>
            <person name="Sandor L."/>
            <person name="Spatafora J.W."/>
            <person name="Grigoriev I.V."/>
            <person name="Hibbett D.S."/>
        </authorList>
    </citation>
    <scope>NUCLEOTIDE SEQUENCE [LARGE SCALE GENOMIC DNA]</scope>
    <source>
        <strain evidence="3 4">3A-2</strain>
    </source>
</reference>
<dbReference type="Gene3D" id="3.80.10.10">
    <property type="entry name" value="Ribonuclease Inhibitor"/>
    <property type="match status" value="1"/>
</dbReference>